<dbReference type="PANTHER" id="PTHR45756">
    <property type="entry name" value="PALMITOYLTRANSFERASE"/>
    <property type="match status" value="1"/>
</dbReference>
<keyword evidence="3" id="KW-1185">Reference proteome</keyword>
<comment type="caution">
    <text evidence="2">The sequence shown here is derived from an EMBL/GenBank/DDBJ whole genome shotgun (WGS) entry which is preliminary data.</text>
</comment>
<dbReference type="SUPFAM" id="SSF56112">
    <property type="entry name" value="Protein kinase-like (PK-like)"/>
    <property type="match status" value="1"/>
</dbReference>
<proteinExistence type="predicted"/>
<dbReference type="OrthoDB" id="4062651at2759"/>
<feature type="domain" description="Protein kinase" evidence="1">
    <location>
        <begin position="90"/>
        <end position="353"/>
    </location>
</feature>
<organism evidence="2 3">
    <name type="scientific">Diversispora epigaea</name>
    <dbReference type="NCBI Taxonomy" id="1348612"/>
    <lineage>
        <taxon>Eukaryota</taxon>
        <taxon>Fungi</taxon>
        <taxon>Fungi incertae sedis</taxon>
        <taxon>Mucoromycota</taxon>
        <taxon>Glomeromycotina</taxon>
        <taxon>Glomeromycetes</taxon>
        <taxon>Diversisporales</taxon>
        <taxon>Diversisporaceae</taxon>
        <taxon>Diversispora</taxon>
    </lineage>
</organism>
<reference evidence="2 3" key="1">
    <citation type="submission" date="2018-08" db="EMBL/GenBank/DDBJ databases">
        <title>Genome and evolution of the arbuscular mycorrhizal fungus Diversispora epigaea (formerly Glomus versiforme) and its bacterial endosymbionts.</title>
        <authorList>
            <person name="Sun X."/>
            <person name="Fei Z."/>
            <person name="Harrison M."/>
        </authorList>
    </citation>
    <scope>NUCLEOTIDE SEQUENCE [LARGE SCALE GENOMIC DNA]</scope>
    <source>
        <strain evidence="2 3">IT104</strain>
    </source>
</reference>
<dbReference type="PROSITE" id="PS50011">
    <property type="entry name" value="PROTEIN_KINASE_DOM"/>
    <property type="match status" value="1"/>
</dbReference>
<dbReference type="InterPro" id="IPR001245">
    <property type="entry name" value="Ser-Thr/Tyr_kinase_cat_dom"/>
</dbReference>
<dbReference type="AlphaFoldDB" id="A0A397HDV9"/>
<dbReference type="Gene3D" id="1.10.510.10">
    <property type="entry name" value="Transferase(Phosphotransferase) domain 1"/>
    <property type="match status" value="1"/>
</dbReference>
<dbReference type="STRING" id="1348612.A0A397HDV9"/>
<dbReference type="InterPro" id="IPR011009">
    <property type="entry name" value="Kinase-like_dom_sf"/>
</dbReference>
<dbReference type="GO" id="GO:0005524">
    <property type="term" value="F:ATP binding"/>
    <property type="evidence" value="ECO:0007669"/>
    <property type="project" value="InterPro"/>
</dbReference>
<dbReference type="InterPro" id="IPR000719">
    <property type="entry name" value="Prot_kinase_dom"/>
</dbReference>
<dbReference type="EMBL" id="PQFF01000319">
    <property type="protein sequence ID" value="RHZ61177.1"/>
    <property type="molecule type" value="Genomic_DNA"/>
</dbReference>
<dbReference type="GO" id="GO:0004672">
    <property type="term" value="F:protein kinase activity"/>
    <property type="evidence" value="ECO:0007669"/>
    <property type="project" value="InterPro"/>
</dbReference>
<name>A0A397HDV9_9GLOM</name>
<dbReference type="PANTHER" id="PTHR45756:SF1">
    <property type="entry name" value="PROTEIN KINASE DOMAIN CONTAINING PROTEIN"/>
    <property type="match status" value="1"/>
</dbReference>
<evidence type="ECO:0000313" key="3">
    <source>
        <dbReference type="Proteomes" id="UP000266861"/>
    </source>
</evidence>
<evidence type="ECO:0000259" key="1">
    <source>
        <dbReference type="PROSITE" id="PS50011"/>
    </source>
</evidence>
<dbReference type="Pfam" id="PF07714">
    <property type="entry name" value="PK_Tyr_Ser-Thr"/>
    <property type="match status" value="1"/>
</dbReference>
<sequence length="401" mass="47419">MFSNRSPFQLDAHYYITGMSDFTKEYGKCKECQQDNTGQHWCRTCNGKRFQSDFDKWTTGDPEIDEFIQQIQLSATSCEGVIEWIPFDRFDDFIFISEGECSAIEKATWSDGYLEFWNHEKNYWQRFNNQSVCFKRLDTLNKRELLKEIKYQLRFRGGWAIAVYGITKSPMENEYMIVLQHAKHGSLRNMLDNNFKELTWKQKIQIILFIAYGLAKIHETGLMHRDFHSGNIVNETITSSYITGFGSCKPVTLNYEEKIHGIIPYMAPETLNRGEYTQASDVYSFGMIMSEVFTSYPPYYNLPHDEKLVKLICDGKKTEIKCEIPQLLRDIMEKCWDIDPFVRPTARELEIQFKNYSTNNDSELENQIEEANESNKNFIHYDPKMTYPQDYIHMQKQWDLR</sequence>
<dbReference type="InterPro" id="IPR053215">
    <property type="entry name" value="TKL_Ser/Thr_kinase"/>
</dbReference>
<protein>
    <recommendedName>
        <fullName evidence="1">Protein kinase domain-containing protein</fullName>
    </recommendedName>
</protein>
<gene>
    <name evidence="2" type="ORF">Glove_349g123</name>
</gene>
<evidence type="ECO:0000313" key="2">
    <source>
        <dbReference type="EMBL" id="RHZ61177.1"/>
    </source>
</evidence>
<dbReference type="Proteomes" id="UP000266861">
    <property type="component" value="Unassembled WGS sequence"/>
</dbReference>
<accession>A0A397HDV9</accession>